<dbReference type="GO" id="GO:0008270">
    <property type="term" value="F:zinc ion binding"/>
    <property type="evidence" value="ECO:0007669"/>
    <property type="project" value="UniProtKB-KW"/>
</dbReference>
<evidence type="ECO:0000256" key="5">
    <source>
        <dbReference type="SAM" id="Coils"/>
    </source>
</evidence>
<name>A0ABD1BF44_CARAN</name>
<evidence type="ECO:0000313" key="8">
    <source>
        <dbReference type="EMBL" id="KAL1215924.1"/>
    </source>
</evidence>
<protein>
    <recommendedName>
        <fullName evidence="7">GRF-type domain-containing protein</fullName>
    </recommendedName>
</protein>
<evidence type="ECO:0000256" key="6">
    <source>
        <dbReference type="SAM" id="Phobius"/>
    </source>
</evidence>
<feature type="transmembrane region" description="Helical" evidence="6">
    <location>
        <begin position="113"/>
        <end position="135"/>
    </location>
</feature>
<evidence type="ECO:0000259" key="7">
    <source>
        <dbReference type="PROSITE" id="PS51999"/>
    </source>
</evidence>
<dbReference type="InterPro" id="IPR010666">
    <property type="entry name" value="Znf_GRF"/>
</dbReference>
<organism evidence="8 9">
    <name type="scientific">Cardamine amara subsp. amara</name>
    <dbReference type="NCBI Taxonomy" id="228776"/>
    <lineage>
        <taxon>Eukaryota</taxon>
        <taxon>Viridiplantae</taxon>
        <taxon>Streptophyta</taxon>
        <taxon>Embryophyta</taxon>
        <taxon>Tracheophyta</taxon>
        <taxon>Spermatophyta</taxon>
        <taxon>Magnoliopsida</taxon>
        <taxon>eudicotyledons</taxon>
        <taxon>Gunneridae</taxon>
        <taxon>Pentapetalae</taxon>
        <taxon>rosids</taxon>
        <taxon>malvids</taxon>
        <taxon>Brassicales</taxon>
        <taxon>Brassicaceae</taxon>
        <taxon>Cardamineae</taxon>
        <taxon>Cardamine</taxon>
    </lineage>
</organism>
<evidence type="ECO:0000313" key="9">
    <source>
        <dbReference type="Proteomes" id="UP001558713"/>
    </source>
</evidence>
<keyword evidence="6" id="KW-0472">Membrane</keyword>
<dbReference type="PANTHER" id="PTHR33248">
    <property type="entry name" value="ZINC ION-BINDING PROTEIN"/>
    <property type="match status" value="1"/>
</dbReference>
<keyword evidence="5" id="KW-0175">Coiled coil</keyword>
<evidence type="ECO:0000256" key="4">
    <source>
        <dbReference type="PROSITE-ProRule" id="PRU01343"/>
    </source>
</evidence>
<evidence type="ECO:0000256" key="1">
    <source>
        <dbReference type="ARBA" id="ARBA00022723"/>
    </source>
</evidence>
<dbReference type="Proteomes" id="UP001558713">
    <property type="component" value="Unassembled WGS sequence"/>
</dbReference>
<accession>A0ABD1BF44</accession>
<comment type="caution">
    <text evidence="8">The sequence shown here is derived from an EMBL/GenBank/DDBJ whole genome shotgun (WGS) entry which is preliminary data.</text>
</comment>
<keyword evidence="2 4" id="KW-0863">Zinc-finger</keyword>
<proteinExistence type="predicted"/>
<keyword evidence="6" id="KW-1133">Transmembrane helix</keyword>
<feature type="coiled-coil region" evidence="5">
    <location>
        <begin position="80"/>
        <end position="114"/>
    </location>
</feature>
<keyword evidence="6" id="KW-0812">Transmembrane</keyword>
<reference evidence="8 9" key="1">
    <citation type="submission" date="2024-04" db="EMBL/GenBank/DDBJ databases">
        <title>Genome assembly C_amara_ONT_v2.</title>
        <authorList>
            <person name="Yant L."/>
            <person name="Moore C."/>
            <person name="Slenker M."/>
        </authorList>
    </citation>
    <scope>NUCLEOTIDE SEQUENCE [LARGE SCALE GENOMIC DNA]</scope>
    <source>
        <tissue evidence="8">Leaf</tissue>
    </source>
</reference>
<feature type="domain" description="GRF-type" evidence="7">
    <location>
        <begin position="22"/>
        <end position="61"/>
    </location>
</feature>
<keyword evidence="3" id="KW-0862">Zinc</keyword>
<evidence type="ECO:0000256" key="2">
    <source>
        <dbReference type="ARBA" id="ARBA00022771"/>
    </source>
</evidence>
<dbReference type="PROSITE" id="PS51999">
    <property type="entry name" value="ZF_GRF"/>
    <property type="match status" value="1"/>
</dbReference>
<keyword evidence="1" id="KW-0479">Metal-binding</keyword>
<gene>
    <name evidence="8" type="ORF">V5N11_028504</name>
</gene>
<dbReference type="AlphaFoldDB" id="A0ABD1BF44"/>
<evidence type="ECO:0000256" key="3">
    <source>
        <dbReference type="ARBA" id="ARBA00022833"/>
    </source>
</evidence>
<dbReference type="EMBL" id="JBANAX010000281">
    <property type="protein sequence ID" value="KAL1215924.1"/>
    <property type="molecule type" value="Genomic_DNA"/>
</dbReference>
<dbReference type="Pfam" id="PF06839">
    <property type="entry name" value="Zn_ribbon_GRF"/>
    <property type="match status" value="1"/>
</dbReference>
<keyword evidence="9" id="KW-1185">Reference proteome</keyword>
<sequence>MSSGSEDSFVNTMGIRGVPVKCECGRNSVMKTSKTKTNPGRPFFRCPTYRNDHLFKWVEDAVYEEVEYTLVKVESFESDISKAKVEIECIKNVNDELMEEVRKTKIELNRLSLAMKVGFGIVCLLIVLCIVMMMIEKSFGLYLSSY</sequence>